<dbReference type="AlphaFoldDB" id="A0A9D4E4U7"/>
<keyword evidence="2" id="KW-1185">Reference proteome</keyword>
<proteinExistence type="predicted"/>
<reference evidence="1" key="2">
    <citation type="submission" date="2020-11" db="EMBL/GenBank/DDBJ databases">
        <authorList>
            <person name="McCartney M.A."/>
            <person name="Auch B."/>
            <person name="Kono T."/>
            <person name="Mallez S."/>
            <person name="Becker A."/>
            <person name="Gohl D.M."/>
            <person name="Silverstein K.A.T."/>
            <person name="Koren S."/>
            <person name="Bechman K.B."/>
            <person name="Herman A."/>
            <person name="Abrahante J.E."/>
            <person name="Garbe J."/>
        </authorList>
    </citation>
    <scope>NUCLEOTIDE SEQUENCE</scope>
    <source>
        <strain evidence="1">Duluth1</strain>
        <tissue evidence="1">Whole animal</tissue>
    </source>
</reference>
<protein>
    <submittedName>
        <fullName evidence="1">Uncharacterized protein</fullName>
    </submittedName>
</protein>
<evidence type="ECO:0000313" key="2">
    <source>
        <dbReference type="Proteomes" id="UP000828390"/>
    </source>
</evidence>
<reference evidence="1" key="1">
    <citation type="journal article" date="2019" name="bioRxiv">
        <title>The Genome of the Zebra Mussel, Dreissena polymorpha: A Resource for Invasive Species Research.</title>
        <authorList>
            <person name="McCartney M.A."/>
            <person name="Auch B."/>
            <person name="Kono T."/>
            <person name="Mallez S."/>
            <person name="Zhang Y."/>
            <person name="Obille A."/>
            <person name="Becker A."/>
            <person name="Abrahante J.E."/>
            <person name="Garbe J."/>
            <person name="Badalamenti J.P."/>
            <person name="Herman A."/>
            <person name="Mangelson H."/>
            <person name="Liachko I."/>
            <person name="Sullivan S."/>
            <person name="Sone E.D."/>
            <person name="Koren S."/>
            <person name="Silverstein K.A.T."/>
            <person name="Beckman K.B."/>
            <person name="Gohl D.M."/>
        </authorList>
    </citation>
    <scope>NUCLEOTIDE SEQUENCE</scope>
    <source>
        <strain evidence="1">Duluth1</strain>
        <tissue evidence="1">Whole animal</tissue>
    </source>
</reference>
<dbReference type="Proteomes" id="UP000828390">
    <property type="component" value="Unassembled WGS sequence"/>
</dbReference>
<sequence length="145" mass="16809">MFCIRYIVVEIVRNKSFTVIGYESVGINCYQEKVSVPWVYVFSTFRSQMAKTKVTPRKLPICPMCKTGVAFEVRFEDHLKDCEKTKEERDKVTCETFGVVFKNVLIITNTLKIYMAHRRKAPTMRQTTAGARTKIPTLVLEKRAM</sequence>
<accession>A0A9D4E4U7</accession>
<comment type="caution">
    <text evidence="1">The sequence shown here is derived from an EMBL/GenBank/DDBJ whole genome shotgun (WGS) entry which is preliminary data.</text>
</comment>
<organism evidence="1 2">
    <name type="scientific">Dreissena polymorpha</name>
    <name type="common">Zebra mussel</name>
    <name type="synonym">Mytilus polymorpha</name>
    <dbReference type="NCBI Taxonomy" id="45954"/>
    <lineage>
        <taxon>Eukaryota</taxon>
        <taxon>Metazoa</taxon>
        <taxon>Spiralia</taxon>
        <taxon>Lophotrochozoa</taxon>
        <taxon>Mollusca</taxon>
        <taxon>Bivalvia</taxon>
        <taxon>Autobranchia</taxon>
        <taxon>Heteroconchia</taxon>
        <taxon>Euheterodonta</taxon>
        <taxon>Imparidentia</taxon>
        <taxon>Neoheterodontei</taxon>
        <taxon>Myida</taxon>
        <taxon>Dreissenoidea</taxon>
        <taxon>Dreissenidae</taxon>
        <taxon>Dreissena</taxon>
    </lineage>
</organism>
<name>A0A9D4E4U7_DREPO</name>
<evidence type="ECO:0000313" key="1">
    <source>
        <dbReference type="EMBL" id="KAH3772214.1"/>
    </source>
</evidence>
<dbReference type="EMBL" id="JAIWYP010000009">
    <property type="protein sequence ID" value="KAH3772214.1"/>
    <property type="molecule type" value="Genomic_DNA"/>
</dbReference>
<gene>
    <name evidence="1" type="ORF">DPMN_173552</name>
</gene>